<feature type="domain" description="Tudor" evidence="1">
    <location>
        <begin position="15"/>
        <end position="127"/>
    </location>
</feature>
<proteinExistence type="predicted"/>
<dbReference type="STRING" id="103827.A0A0N5CWG1"/>
<dbReference type="OMA" id="SAAFRCY"/>
<evidence type="ECO:0000259" key="1">
    <source>
        <dbReference type="Pfam" id="PF00567"/>
    </source>
</evidence>
<accession>A0A0N5CWG1</accession>
<dbReference type="Pfam" id="PF00567">
    <property type="entry name" value="TUDOR"/>
    <property type="match status" value="1"/>
</dbReference>
<dbReference type="WBParaSite" id="TCLT_0000468301-mRNA-1">
    <property type="protein sequence ID" value="TCLT_0000468301-mRNA-1"/>
    <property type="gene ID" value="TCLT_0000468301"/>
</dbReference>
<dbReference type="OrthoDB" id="5862676at2759"/>
<dbReference type="AlphaFoldDB" id="A0A0N5CWG1"/>
<keyword evidence="3" id="KW-1185">Reference proteome</keyword>
<gene>
    <name evidence="2" type="ORF">TCLT_LOCUS4672</name>
</gene>
<evidence type="ECO:0000313" key="2">
    <source>
        <dbReference type="EMBL" id="VDN01819.1"/>
    </source>
</evidence>
<protein>
    <submittedName>
        <fullName evidence="4">Tudor domain-containing protein</fullName>
    </submittedName>
</protein>
<evidence type="ECO:0000313" key="3">
    <source>
        <dbReference type="Proteomes" id="UP000276776"/>
    </source>
</evidence>
<reference evidence="4" key="1">
    <citation type="submission" date="2017-02" db="UniProtKB">
        <authorList>
            <consortium name="WormBaseParasite"/>
        </authorList>
    </citation>
    <scope>IDENTIFICATION</scope>
</reference>
<sequence length="348" mass="41049">MMARTKQPPVSLLMPLDSCFEVRILCIDYNNGFILIRPLTVDDKYVKLRQKLQQQSKMEHCRANYIEEDGIYLVPNDHGLMFRGVLVGQPSENNLFYGIDDGERKVVKAEDTFQLPDELQSFPPSSFCGILPWYTSSSQYEELSSVNTNIICLCKINKVLPGHFMDYPTAMYPPVLFIQLYRLTADNYYIEIISKQKPNSIIHCAEYLWPRIAVFNSSWMGKIDQHIMSNFRRISLSDHEIVQTRIASDNFLFKPYNISLPCQVKAIITRRVRKNIYWMRDANILKILYENLIDPYEHAKYSIVDIIKYGVEFSCLVRLTRPFRDSSLFDRYYVYRFMIRNRLNIRKM</sequence>
<name>A0A0N5CWG1_THECL</name>
<reference evidence="2 3" key="2">
    <citation type="submission" date="2018-11" db="EMBL/GenBank/DDBJ databases">
        <authorList>
            <consortium name="Pathogen Informatics"/>
        </authorList>
    </citation>
    <scope>NUCLEOTIDE SEQUENCE [LARGE SCALE GENOMIC DNA]</scope>
</reference>
<evidence type="ECO:0000313" key="4">
    <source>
        <dbReference type="WBParaSite" id="TCLT_0000468301-mRNA-1"/>
    </source>
</evidence>
<dbReference type="Proteomes" id="UP000276776">
    <property type="component" value="Unassembled WGS sequence"/>
</dbReference>
<dbReference type="InterPro" id="IPR002999">
    <property type="entry name" value="Tudor"/>
</dbReference>
<dbReference type="EMBL" id="UYYF01004298">
    <property type="protein sequence ID" value="VDN01819.1"/>
    <property type="molecule type" value="Genomic_DNA"/>
</dbReference>
<organism evidence="4">
    <name type="scientific">Thelazia callipaeda</name>
    <name type="common">Oriental eyeworm</name>
    <name type="synonym">Parasitic nematode</name>
    <dbReference type="NCBI Taxonomy" id="103827"/>
    <lineage>
        <taxon>Eukaryota</taxon>
        <taxon>Metazoa</taxon>
        <taxon>Ecdysozoa</taxon>
        <taxon>Nematoda</taxon>
        <taxon>Chromadorea</taxon>
        <taxon>Rhabditida</taxon>
        <taxon>Spirurina</taxon>
        <taxon>Spiruromorpha</taxon>
        <taxon>Thelazioidea</taxon>
        <taxon>Thelaziidae</taxon>
        <taxon>Thelazia</taxon>
    </lineage>
</organism>